<dbReference type="SUPFAM" id="SSF47459">
    <property type="entry name" value="HLH, helix-loop-helix DNA-binding domain"/>
    <property type="match status" value="1"/>
</dbReference>
<evidence type="ECO:0000256" key="3">
    <source>
        <dbReference type="ARBA" id="ARBA00023015"/>
    </source>
</evidence>
<reference evidence="8" key="1">
    <citation type="journal article" date="2023" name="Nat. Commun.">
        <title>Diploid and tetraploid genomes of Acorus and the evolution of monocots.</title>
        <authorList>
            <person name="Ma L."/>
            <person name="Liu K.W."/>
            <person name="Li Z."/>
            <person name="Hsiao Y.Y."/>
            <person name="Qi Y."/>
            <person name="Fu T."/>
            <person name="Tang G.D."/>
            <person name="Zhang D."/>
            <person name="Sun W.H."/>
            <person name="Liu D.K."/>
            <person name="Li Y."/>
            <person name="Chen G.Z."/>
            <person name="Liu X.D."/>
            <person name="Liao X.Y."/>
            <person name="Jiang Y.T."/>
            <person name="Yu X."/>
            <person name="Hao Y."/>
            <person name="Huang J."/>
            <person name="Zhao X.W."/>
            <person name="Ke S."/>
            <person name="Chen Y.Y."/>
            <person name="Wu W.L."/>
            <person name="Hsu J.L."/>
            <person name="Lin Y.F."/>
            <person name="Huang M.D."/>
            <person name="Li C.Y."/>
            <person name="Huang L."/>
            <person name="Wang Z.W."/>
            <person name="Zhao X."/>
            <person name="Zhong W.Y."/>
            <person name="Peng D.H."/>
            <person name="Ahmad S."/>
            <person name="Lan S."/>
            <person name="Zhang J.S."/>
            <person name="Tsai W.C."/>
            <person name="Van de Peer Y."/>
            <person name="Liu Z.J."/>
        </authorList>
    </citation>
    <scope>NUCLEOTIDE SEQUENCE</scope>
    <source>
        <strain evidence="8">CP</strain>
    </source>
</reference>
<dbReference type="InterPro" id="IPR011598">
    <property type="entry name" value="bHLH_dom"/>
</dbReference>
<feature type="domain" description="BHLH" evidence="7">
    <location>
        <begin position="143"/>
        <end position="192"/>
    </location>
</feature>
<dbReference type="EMBL" id="JAUJYO010000012">
    <property type="protein sequence ID" value="KAK1303013.1"/>
    <property type="molecule type" value="Genomic_DNA"/>
</dbReference>
<reference evidence="8" key="2">
    <citation type="submission" date="2023-06" db="EMBL/GenBank/DDBJ databases">
        <authorList>
            <person name="Ma L."/>
            <person name="Liu K.-W."/>
            <person name="Li Z."/>
            <person name="Hsiao Y.-Y."/>
            <person name="Qi Y."/>
            <person name="Fu T."/>
            <person name="Tang G."/>
            <person name="Zhang D."/>
            <person name="Sun W.-H."/>
            <person name="Liu D.-K."/>
            <person name="Li Y."/>
            <person name="Chen G.-Z."/>
            <person name="Liu X.-D."/>
            <person name="Liao X.-Y."/>
            <person name="Jiang Y.-T."/>
            <person name="Yu X."/>
            <person name="Hao Y."/>
            <person name="Huang J."/>
            <person name="Zhao X.-W."/>
            <person name="Ke S."/>
            <person name="Chen Y.-Y."/>
            <person name="Wu W.-L."/>
            <person name="Hsu J.-L."/>
            <person name="Lin Y.-F."/>
            <person name="Huang M.-D."/>
            <person name="Li C.-Y."/>
            <person name="Huang L."/>
            <person name="Wang Z.-W."/>
            <person name="Zhao X."/>
            <person name="Zhong W.-Y."/>
            <person name="Peng D.-H."/>
            <person name="Ahmad S."/>
            <person name="Lan S."/>
            <person name="Zhang J.-S."/>
            <person name="Tsai W.-C."/>
            <person name="Van De Peer Y."/>
            <person name="Liu Z.-J."/>
        </authorList>
    </citation>
    <scope>NUCLEOTIDE SEQUENCE</scope>
    <source>
        <strain evidence="8">CP</strain>
        <tissue evidence="8">Leaves</tissue>
    </source>
</reference>
<dbReference type="InterPro" id="IPR036638">
    <property type="entry name" value="HLH_DNA-bd_sf"/>
</dbReference>
<dbReference type="GO" id="GO:0003700">
    <property type="term" value="F:DNA-binding transcription factor activity"/>
    <property type="evidence" value="ECO:0007669"/>
    <property type="project" value="TreeGrafter"/>
</dbReference>
<comment type="subcellular location">
    <subcellularLocation>
        <location evidence="1">Nucleus</location>
    </subcellularLocation>
</comment>
<protein>
    <submittedName>
        <fullName evidence="8">Transcription factor bHLH75</fullName>
    </submittedName>
</protein>
<name>A0AAV9DP87_ACOCL</name>
<dbReference type="Proteomes" id="UP001180020">
    <property type="component" value="Unassembled WGS sequence"/>
</dbReference>
<dbReference type="AlphaFoldDB" id="A0AAV9DP87"/>
<dbReference type="GO" id="GO:0046983">
    <property type="term" value="F:protein dimerization activity"/>
    <property type="evidence" value="ECO:0007669"/>
    <property type="project" value="InterPro"/>
</dbReference>
<proteinExistence type="inferred from homology"/>
<feature type="compositionally biased region" description="Basic and acidic residues" evidence="6">
    <location>
        <begin position="124"/>
        <end position="133"/>
    </location>
</feature>
<accession>A0AAV9DP87</accession>
<sequence length="232" mass="25816">MEGFEENYQPYKPSLPLFDIDSNGDLMSQFVGMNQSDHMEISNLGFIGFSEFLMAPLIDDLSVPLSTQKPVIALTSETCIASKTVVDKKRKASENVSGDSSTLSESKRKNRSSERGKKNKKCSATKEGEKPNEVVHVRARRGQATDNHSLAERVRREKINEKLRCLQDLVPGCHKFLSMKILAANTYYDFNLDMDTNIGTAQVGNAYETQEMERLVREGCGGGVSFDSSFPS</sequence>
<dbReference type="InterPro" id="IPR024097">
    <property type="entry name" value="bHLH_ZIP_TF"/>
</dbReference>
<keyword evidence="5" id="KW-0539">Nucleus</keyword>
<evidence type="ECO:0000313" key="8">
    <source>
        <dbReference type="EMBL" id="KAK1303013.1"/>
    </source>
</evidence>
<feature type="compositionally biased region" description="Polar residues" evidence="6">
    <location>
        <begin position="94"/>
        <end position="103"/>
    </location>
</feature>
<dbReference type="GO" id="GO:0005634">
    <property type="term" value="C:nucleus"/>
    <property type="evidence" value="ECO:0007669"/>
    <property type="project" value="UniProtKB-SubCell"/>
</dbReference>
<keyword evidence="4" id="KW-0804">Transcription</keyword>
<dbReference type="Pfam" id="PF00010">
    <property type="entry name" value="HLH"/>
    <property type="match status" value="1"/>
</dbReference>
<evidence type="ECO:0000259" key="7">
    <source>
        <dbReference type="PROSITE" id="PS50888"/>
    </source>
</evidence>
<evidence type="ECO:0000256" key="2">
    <source>
        <dbReference type="ARBA" id="ARBA00005510"/>
    </source>
</evidence>
<dbReference type="PANTHER" id="PTHR12565:SF367">
    <property type="entry name" value="TRANSCRIPTION FACTOR BHLH75"/>
    <property type="match status" value="1"/>
</dbReference>
<dbReference type="Gene3D" id="4.10.280.10">
    <property type="entry name" value="Helix-loop-helix DNA-binding domain"/>
    <property type="match status" value="1"/>
</dbReference>
<organism evidence="8 9">
    <name type="scientific">Acorus calamus</name>
    <name type="common">Sweet flag</name>
    <dbReference type="NCBI Taxonomy" id="4465"/>
    <lineage>
        <taxon>Eukaryota</taxon>
        <taxon>Viridiplantae</taxon>
        <taxon>Streptophyta</taxon>
        <taxon>Embryophyta</taxon>
        <taxon>Tracheophyta</taxon>
        <taxon>Spermatophyta</taxon>
        <taxon>Magnoliopsida</taxon>
        <taxon>Liliopsida</taxon>
        <taxon>Acoraceae</taxon>
        <taxon>Acorus</taxon>
    </lineage>
</organism>
<feature type="compositionally biased region" description="Basic and acidic residues" evidence="6">
    <location>
        <begin position="105"/>
        <end position="116"/>
    </location>
</feature>
<dbReference type="PROSITE" id="PS50888">
    <property type="entry name" value="BHLH"/>
    <property type="match status" value="1"/>
</dbReference>
<dbReference type="PANTHER" id="PTHR12565">
    <property type="entry name" value="STEROL REGULATORY ELEMENT-BINDING PROTEIN"/>
    <property type="match status" value="1"/>
</dbReference>
<keyword evidence="9" id="KW-1185">Reference proteome</keyword>
<evidence type="ECO:0000313" key="9">
    <source>
        <dbReference type="Proteomes" id="UP001180020"/>
    </source>
</evidence>
<evidence type="ECO:0000256" key="4">
    <source>
        <dbReference type="ARBA" id="ARBA00023163"/>
    </source>
</evidence>
<feature type="region of interest" description="Disordered" evidence="6">
    <location>
        <begin position="90"/>
        <end position="133"/>
    </location>
</feature>
<keyword evidence="3" id="KW-0805">Transcription regulation</keyword>
<evidence type="ECO:0000256" key="5">
    <source>
        <dbReference type="ARBA" id="ARBA00023242"/>
    </source>
</evidence>
<comment type="similarity">
    <text evidence="2">Belongs to the bHLH protein family.</text>
</comment>
<evidence type="ECO:0000256" key="6">
    <source>
        <dbReference type="SAM" id="MobiDB-lite"/>
    </source>
</evidence>
<comment type="caution">
    <text evidence="8">The sequence shown here is derived from an EMBL/GenBank/DDBJ whole genome shotgun (WGS) entry which is preliminary data.</text>
</comment>
<evidence type="ECO:0000256" key="1">
    <source>
        <dbReference type="ARBA" id="ARBA00004123"/>
    </source>
</evidence>
<gene>
    <name evidence="8" type="primary">BHLH75</name>
    <name evidence="8" type="ORF">QJS10_CPB12g00370</name>
</gene>